<dbReference type="InterPro" id="IPR029058">
    <property type="entry name" value="AB_hydrolase_fold"/>
</dbReference>
<dbReference type="CDD" id="cd07302">
    <property type="entry name" value="CHD"/>
    <property type="match status" value="1"/>
</dbReference>
<protein>
    <submittedName>
        <fullName evidence="2">Adenylate cyclase, class 3</fullName>
    </submittedName>
</protein>
<dbReference type="PANTHER" id="PTHR43081">
    <property type="entry name" value="ADENYLATE CYCLASE, TERMINAL-DIFFERENTIATION SPECIFIC-RELATED"/>
    <property type="match status" value="1"/>
</dbReference>
<dbReference type="SMART" id="SM00044">
    <property type="entry name" value="CYCc"/>
    <property type="match status" value="1"/>
</dbReference>
<feature type="domain" description="Guanylate cyclase" evidence="1">
    <location>
        <begin position="158"/>
        <end position="265"/>
    </location>
</feature>
<dbReference type="SUPFAM" id="SSF55073">
    <property type="entry name" value="Nucleotide cyclase"/>
    <property type="match status" value="1"/>
</dbReference>
<dbReference type="GO" id="GO:0006171">
    <property type="term" value="P:cAMP biosynthetic process"/>
    <property type="evidence" value="ECO:0007669"/>
    <property type="project" value="TreeGrafter"/>
</dbReference>
<dbReference type="GO" id="GO:0004016">
    <property type="term" value="F:adenylate cyclase activity"/>
    <property type="evidence" value="ECO:0007669"/>
    <property type="project" value="UniProtKB-ARBA"/>
</dbReference>
<dbReference type="GO" id="GO:0035556">
    <property type="term" value="P:intracellular signal transduction"/>
    <property type="evidence" value="ECO:0007669"/>
    <property type="project" value="InterPro"/>
</dbReference>
<dbReference type="PROSITE" id="PS50125">
    <property type="entry name" value="GUANYLATE_CYCLASE_2"/>
    <property type="match status" value="1"/>
</dbReference>
<proteinExistence type="predicted"/>
<dbReference type="AlphaFoldDB" id="A0A1G9I8D6"/>
<dbReference type="InterPro" id="IPR050697">
    <property type="entry name" value="Adenylyl/Guanylyl_Cyclase_3/4"/>
</dbReference>
<organism evidence="2 3">
    <name type="scientific">Mesorhizobium muleiense</name>
    <dbReference type="NCBI Taxonomy" id="1004279"/>
    <lineage>
        <taxon>Bacteria</taxon>
        <taxon>Pseudomonadati</taxon>
        <taxon>Pseudomonadota</taxon>
        <taxon>Alphaproteobacteria</taxon>
        <taxon>Hyphomicrobiales</taxon>
        <taxon>Phyllobacteriaceae</taxon>
        <taxon>Mesorhizobium</taxon>
    </lineage>
</organism>
<dbReference type="EMBL" id="FNEE01000029">
    <property type="protein sequence ID" value="SDL21315.1"/>
    <property type="molecule type" value="Genomic_DNA"/>
</dbReference>
<accession>A0A1G9I8D6</accession>
<evidence type="ECO:0000313" key="2">
    <source>
        <dbReference type="EMBL" id="SDL21315.1"/>
    </source>
</evidence>
<dbReference type="Gene3D" id="3.40.50.1820">
    <property type="entry name" value="alpha/beta hydrolase"/>
    <property type="match status" value="1"/>
</dbReference>
<evidence type="ECO:0000313" key="3">
    <source>
        <dbReference type="Proteomes" id="UP000198894"/>
    </source>
</evidence>
<dbReference type="Pfam" id="PF00211">
    <property type="entry name" value="Guanylate_cyc"/>
    <property type="match status" value="1"/>
</dbReference>
<evidence type="ECO:0000259" key="1">
    <source>
        <dbReference type="PROSITE" id="PS50125"/>
    </source>
</evidence>
<reference evidence="3" key="1">
    <citation type="submission" date="2016-10" db="EMBL/GenBank/DDBJ databases">
        <authorList>
            <person name="Varghese N."/>
            <person name="Submissions S."/>
        </authorList>
    </citation>
    <scope>NUCLEOTIDE SEQUENCE [LARGE SCALE GENOMIC DNA]</scope>
    <source>
        <strain evidence="3">CGMCC 1.11022</strain>
    </source>
</reference>
<dbReference type="SUPFAM" id="SSF53474">
    <property type="entry name" value="alpha/beta-Hydrolases"/>
    <property type="match status" value="1"/>
</dbReference>
<sequence>MLYGAFARFLHWIATDEEFEALISYIDEHWGSGASLPNFAPSKADDAALQQWWGKFERLGASPSAAMALMRMNREIDISGILHSIQVPTLVLHLTDDTLISVEGGRELAAGIPHARLVEFPGTDHIPFLDAGDWILAEMREFLTGSRSSTVIDRVLSTVVFTDIVGSTARVDSRGDLGWSDLLKTHDKTVRQELSNFRGKEVKTLGDGFLATFDGPARAIHCASAIRASLQRLDVPVRIGVHTGEVELIDDDVRGIAVHIASRVAHLGRADDVLVSRTVKDLVAGSGIKFENFGTHTLKGIPEKWQIFRAIS</sequence>
<dbReference type="InterPro" id="IPR001054">
    <property type="entry name" value="A/G_cyclase"/>
</dbReference>
<name>A0A1G9I8D6_9HYPH</name>
<gene>
    <name evidence="2" type="ORF">SAMN05428953_12958</name>
</gene>
<keyword evidence="3" id="KW-1185">Reference proteome</keyword>
<dbReference type="InterPro" id="IPR029787">
    <property type="entry name" value="Nucleotide_cyclase"/>
</dbReference>
<dbReference type="PANTHER" id="PTHR43081:SF19">
    <property type="entry name" value="PH-SENSITIVE ADENYLATE CYCLASE RV1264"/>
    <property type="match status" value="1"/>
</dbReference>
<dbReference type="Gene3D" id="3.30.70.1230">
    <property type="entry name" value="Nucleotide cyclase"/>
    <property type="match status" value="1"/>
</dbReference>
<dbReference type="Proteomes" id="UP000198894">
    <property type="component" value="Unassembled WGS sequence"/>
</dbReference>